<gene>
    <name evidence="4" type="ORF">LR394_37545</name>
</gene>
<keyword evidence="2" id="KW-0804">Transcription</keyword>
<evidence type="ECO:0000313" key="4">
    <source>
        <dbReference type="EMBL" id="MCD5316619.1"/>
    </source>
</evidence>
<dbReference type="RefSeq" id="WP_231449470.1">
    <property type="nucleotide sequence ID" value="NZ_JAJOMB010000032.1"/>
</dbReference>
<dbReference type="InterPro" id="IPR004111">
    <property type="entry name" value="Repressor_TetR_C"/>
</dbReference>
<dbReference type="InterPro" id="IPR036271">
    <property type="entry name" value="Tet_transcr_reg_TetR-rel_C_sf"/>
</dbReference>
<evidence type="ECO:0000259" key="3">
    <source>
        <dbReference type="Pfam" id="PF02909"/>
    </source>
</evidence>
<dbReference type="EMBL" id="JAJOMB010000032">
    <property type="protein sequence ID" value="MCD5316619.1"/>
    <property type="molecule type" value="Genomic_DNA"/>
</dbReference>
<proteinExistence type="predicted"/>
<sequence>MPRPKTPLLSPELIADAALDLIDETGDLQMVILARRLKVAPGSLYNHVKGRADVVELVRLRIADQVSPPLQARDWKVAVAGFLKSFADLYARHPKALSLMYDHTISSERMLSFYEPVFAALMRAGFPASELRTIMTLIDYQAVALARGLPEPVVTDEIRDSLPAYAASIEYATNSRDEAVALATDVLISGLEQRLLRNPNGTTSQGT</sequence>
<name>A0A9X1NMS1_9ACTN</name>
<dbReference type="SUPFAM" id="SSF48498">
    <property type="entry name" value="Tetracyclin repressor-like, C-terminal domain"/>
    <property type="match status" value="1"/>
</dbReference>
<dbReference type="Proteomes" id="UP001138997">
    <property type="component" value="Unassembled WGS sequence"/>
</dbReference>
<keyword evidence="1" id="KW-0805">Transcription regulation</keyword>
<evidence type="ECO:0000256" key="1">
    <source>
        <dbReference type="ARBA" id="ARBA00023015"/>
    </source>
</evidence>
<evidence type="ECO:0000256" key="2">
    <source>
        <dbReference type="ARBA" id="ARBA00023163"/>
    </source>
</evidence>
<keyword evidence="5" id="KW-1185">Reference proteome</keyword>
<reference evidence="4" key="1">
    <citation type="submission" date="2021-11" db="EMBL/GenBank/DDBJ databases">
        <title>Streptomyces corallinus and Kineosporia corallina sp. nov., two new coral-derived marine actinobacteria.</title>
        <authorList>
            <person name="Buangrab K."/>
            <person name="Sutthacheep M."/>
            <person name="Yeemin T."/>
            <person name="Harunari E."/>
            <person name="Igarashi Y."/>
            <person name="Sripreechasak P."/>
            <person name="Kanchanasin P."/>
            <person name="Tanasupawat S."/>
            <person name="Phongsopitanun W."/>
        </authorList>
    </citation>
    <scope>NUCLEOTIDE SEQUENCE</scope>
    <source>
        <strain evidence="4">JCM 31032</strain>
    </source>
</reference>
<accession>A0A9X1NMS1</accession>
<dbReference type="Gene3D" id="1.10.357.10">
    <property type="entry name" value="Tetracycline Repressor, domain 2"/>
    <property type="match status" value="1"/>
</dbReference>
<dbReference type="InterPro" id="IPR009057">
    <property type="entry name" value="Homeodomain-like_sf"/>
</dbReference>
<dbReference type="Pfam" id="PF02909">
    <property type="entry name" value="TetR_C_1"/>
    <property type="match status" value="1"/>
</dbReference>
<dbReference type="SUPFAM" id="SSF46689">
    <property type="entry name" value="Homeodomain-like"/>
    <property type="match status" value="1"/>
</dbReference>
<dbReference type="GO" id="GO:0045892">
    <property type="term" value="P:negative regulation of DNA-templated transcription"/>
    <property type="evidence" value="ECO:0007669"/>
    <property type="project" value="InterPro"/>
</dbReference>
<comment type="caution">
    <text evidence="4">The sequence shown here is derived from an EMBL/GenBank/DDBJ whole genome shotgun (WGS) entry which is preliminary data.</text>
</comment>
<organism evidence="4 5">
    <name type="scientific">Kineosporia babensis</name>
    <dbReference type="NCBI Taxonomy" id="499548"/>
    <lineage>
        <taxon>Bacteria</taxon>
        <taxon>Bacillati</taxon>
        <taxon>Actinomycetota</taxon>
        <taxon>Actinomycetes</taxon>
        <taxon>Kineosporiales</taxon>
        <taxon>Kineosporiaceae</taxon>
        <taxon>Kineosporia</taxon>
    </lineage>
</organism>
<feature type="domain" description="Tetracycline repressor TetR C-terminal" evidence="3">
    <location>
        <begin position="69"/>
        <end position="139"/>
    </location>
</feature>
<dbReference type="AlphaFoldDB" id="A0A9X1NMS1"/>
<evidence type="ECO:0000313" key="5">
    <source>
        <dbReference type="Proteomes" id="UP001138997"/>
    </source>
</evidence>
<protein>
    <submittedName>
        <fullName evidence="4">TetR/AcrR family transcriptional regulator</fullName>
    </submittedName>
</protein>